<dbReference type="AlphaFoldDB" id="A0A376L3N3"/>
<gene>
    <name evidence="1" type="ORF">NCTC10418_07211</name>
</gene>
<evidence type="ECO:0000313" key="2">
    <source>
        <dbReference type="Proteomes" id="UP000255460"/>
    </source>
</evidence>
<reference evidence="1 2" key="1">
    <citation type="submission" date="2018-06" db="EMBL/GenBank/DDBJ databases">
        <authorList>
            <consortium name="Pathogen Informatics"/>
            <person name="Doyle S."/>
        </authorList>
    </citation>
    <scope>NUCLEOTIDE SEQUENCE [LARGE SCALE GENOMIC DNA]</scope>
    <source>
        <strain evidence="1 2">NCTC10418</strain>
    </source>
</reference>
<dbReference type="Proteomes" id="UP000255460">
    <property type="component" value="Unassembled WGS sequence"/>
</dbReference>
<accession>A0A376L3N3</accession>
<protein>
    <submittedName>
        <fullName evidence="1">Uncharacterized protein</fullName>
    </submittedName>
</protein>
<evidence type="ECO:0000313" key="1">
    <source>
        <dbReference type="EMBL" id="STE89465.1"/>
    </source>
</evidence>
<proteinExistence type="predicted"/>
<dbReference type="EMBL" id="UFZQ01000001">
    <property type="protein sequence ID" value="STE89465.1"/>
    <property type="molecule type" value="Genomic_DNA"/>
</dbReference>
<name>A0A376L3N3_ECOLX</name>
<organism evidence="1 2">
    <name type="scientific">Escherichia coli</name>
    <dbReference type="NCBI Taxonomy" id="562"/>
    <lineage>
        <taxon>Bacteria</taxon>
        <taxon>Pseudomonadati</taxon>
        <taxon>Pseudomonadota</taxon>
        <taxon>Gammaproteobacteria</taxon>
        <taxon>Enterobacterales</taxon>
        <taxon>Enterobacteriaceae</taxon>
        <taxon>Escherichia</taxon>
    </lineage>
</organism>
<sequence length="150" mass="17724">MNALIRPTKARIFNILQRFRRLDKRSASGNFAFKLPDKPGVWSRLFPLLQETLTVLVGYQQSGVNLIWRRAARHVVNGFTFCTCRFCHNSHFRRDIFFNIQLSESYWQTYRMAKCSYGFDFLNRCVFQNQLASAYQMPLFHRDNSDARPG</sequence>